<dbReference type="AlphaFoldDB" id="A0A6V7QUK6"/>
<dbReference type="PANTHER" id="PTHR33240">
    <property type="entry name" value="OS08G0508500 PROTEIN"/>
    <property type="match status" value="1"/>
</dbReference>
<reference evidence="1" key="1">
    <citation type="submission" date="2020-07" db="EMBL/GenBank/DDBJ databases">
        <authorList>
            <person name="Lin J."/>
        </authorList>
    </citation>
    <scope>NUCLEOTIDE SEQUENCE</scope>
</reference>
<organism evidence="1">
    <name type="scientific">Ananas comosus var. bracteatus</name>
    <name type="common">red pineapple</name>
    <dbReference type="NCBI Taxonomy" id="296719"/>
    <lineage>
        <taxon>Eukaryota</taxon>
        <taxon>Viridiplantae</taxon>
        <taxon>Streptophyta</taxon>
        <taxon>Embryophyta</taxon>
        <taxon>Tracheophyta</taxon>
        <taxon>Spermatophyta</taxon>
        <taxon>Magnoliopsida</taxon>
        <taxon>Liliopsida</taxon>
        <taxon>Poales</taxon>
        <taxon>Bromeliaceae</taxon>
        <taxon>Bromelioideae</taxon>
        <taxon>Ananas</taxon>
    </lineage>
</organism>
<sequence length="253" mass="28336">MTEGDIEFLDRRLVNELGIRPCKTDGLPTRGRFGQKATLRLKQPNKSVELEKTIYDGEKLLVAQLQLEDVKAADAVVFEKLSALQTRFVRLLIIRALIEGQHVGQVMIDGRAMVNVMPISFLKKLGKSEDELKPTNTTMTDFTGNGQQARGVLTTELTVESKTLWAAFFVVDADSHYNLVLSCDWVHANECMPSTLHGKLFQWVEDCVEKIRAEGRPQMVGINAEDVGHINWADTDPDQIRACGSLKIEYNCS</sequence>
<gene>
    <name evidence="1" type="ORF">CB5_LOCUS30125</name>
</gene>
<protein>
    <submittedName>
        <fullName evidence="1">Uncharacterized protein</fullName>
    </submittedName>
</protein>
<accession>A0A6V7QUK6</accession>
<dbReference type="CDD" id="cd00303">
    <property type="entry name" value="retropepsin_like"/>
    <property type="match status" value="1"/>
</dbReference>
<dbReference type="PANTHER" id="PTHR33240:SF15">
    <property type="entry name" value="GAG-PRO-LIKE PROTEIN"/>
    <property type="match status" value="1"/>
</dbReference>
<dbReference type="Gene3D" id="2.40.70.10">
    <property type="entry name" value="Acid Proteases"/>
    <property type="match status" value="1"/>
</dbReference>
<dbReference type="InterPro" id="IPR021109">
    <property type="entry name" value="Peptidase_aspartic_dom_sf"/>
</dbReference>
<evidence type="ECO:0000313" key="1">
    <source>
        <dbReference type="EMBL" id="CAD1846914.1"/>
    </source>
</evidence>
<name>A0A6V7QUK6_ANACO</name>
<proteinExistence type="predicted"/>
<dbReference type="EMBL" id="CAJEUB010000026">
    <property type="protein sequence ID" value="CAD1846914.1"/>
    <property type="molecule type" value="Genomic_DNA"/>
</dbReference>